<sequence>MQAVAVPTKTSPHVLADQTATLLTYWPEVEQRTPQVPGVWWLVTRPLAQAVEAAGEVVVTDGWSDWWYAKGERPEAVLEALGLADFLG</sequence>
<comment type="caution">
    <text evidence="1">The sequence shown here is derived from an EMBL/GenBank/DDBJ whole genome shotgun (WGS) entry which is preliminary data.</text>
</comment>
<proteinExistence type="predicted"/>
<dbReference type="EMBL" id="BMDE01000007">
    <property type="protein sequence ID" value="GGH95097.1"/>
    <property type="molecule type" value="Genomic_DNA"/>
</dbReference>
<protein>
    <submittedName>
        <fullName evidence="1">Uncharacterized protein</fullName>
    </submittedName>
</protein>
<dbReference type="RefSeq" id="WP_093985305.1">
    <property type="nucleotide sequence ID" value="NZ_BMDE01000007.1"/>
</dbReference>
<dbReference type="Proteomes" id="UP000655550">
    <property type="component" value="Unassembled WGS sequence"/>
</dbReference>
<reference evidence="2" key="1">
    <citation type="journal article" date="2019" name="Int. J. Syst. Evol. Microbiol.">
        <title>The Global Catalogue of Microorganisms (GCM) 10K type strain sequencing project: providing services to taxonomists for standard genome sequencing and annotation.</title>
        <authorList>
            <consortium name="The Broad Institute Genomics Platform"/>
            <consortium name="The Broad Institute Genome Sequencing Center for Infectious Disease"/>
            <person name="Wu L."/>
            <person name="Ma J."/>
        </authorList>
    </citation>
    <scope>NUCLEOTIDE SEQUENCE [LARGE SCALE GENOMIC DNA]</scope>
    <source>
        <strain evidence="2">CCM 8778</strain>
    </source>
</reference>
<evidence type="ECO:0000313" key="2">
    <source>
        <dbReference type="Proteomes" id="UP000655550"/>
    </source>
</evidence>
<name>A0ABQ2ASX2_9PSED</name>
<gene>
    <name evidence="1" type="ORF">GCM10007363_23570</name>
</gene>
<organism evidence="1 2">
    <name type="scientific">Pseudomonas fluvialis</name>
    <dbReference type="NCBI Taxonomy" id="1793966"/>
    <lineage>
        <taxon>Bacteria</taxon>
        <taxon>Pseudomonadati</taxon>
        <taxon>Pseudomonadota</taxon>
        <taxon>Gammaproteobacteria</taxon>
        <taxon>Pseudomonadales</taxon>
        <taxon>Pseudomonadaceae</taxon>
        <taxon>Pseudomonas</taxon>
    </lineage>
</organism>
<evidence type="ECO:0000313" key="1">
    <source>
        <dbReference type="EMBL" id="GGH95097.1"/>
    </source>
</evidence>
<accession>A0ABQ2ASX2</accession>
<keyword evidence="2" id="KW-1185">Reference proteome</keyword>